<feature type="transmembrane region" description="Helical" evidence="1">
    <location>
        <begin position="141"/>
        <end position="158"/>
    </location>
</feature>
<accession>A0AAU0EZC2</accession>
<keyword evidence="4" id="KW-1185">Reference proteome</keyword>
<dbReference type="Pfam" id="PF01569">
    <property type="entry name" value="PAP2"/>
    <property type="match status" value="1"/>
</dbReference>
<gene>
    <name evidence="3" type="ORF">BPO_0549</name>
</gene>
<keyword evidence="1" id="KW-1133">Transmembrane helix</keyword>
<feature type="transmembrane region" description="Helical" evidence="1">
    <location>
        <begin position="252"/>
        <end position="273"/>
    </location>
</feature>
<organism evidence="3 4">
    <name type="scientific">Bergeyella porcorum</name>
    <dbReference type="NCBI Taxonomy" id="1735111"/>
    <lineage>
        <taxon>Bacteria</taxon>
        <taxon>Pseudomonadati</taxon>
        <taxon>Bacteroidota</taxon>
        <taxon>Flavobacteriia</taxon>
        <taxon>Flavobacteriales</taxon>
        <taxon>Weeksellaceae</taxon>
        <taxon>Bergeyella</taxon>
    </lineage>
</organism>
<evidence type="ECO:0000313" key="3">
    <source>
        <dbReference type="EMBL" id="WOC51196.1"/>
    </source>
</evidence>
<evidence type="ECO:0000256" key="1">
    <source>
        <dbReference type="SAM" id="Phobius"/>
    </source>
</evidence>
<proteinExistence type="predicted"/>
<name>A0AAU0EZC2_9FLAO</name>
<dbReference type="SMART" id="SM00014">
    <property type="entry name" value="acidPPc"/>
    <property type="match status" value="1"/>
</dbReference>
<protein>
    <submittedName>
        <fullName evidence="3">Phosphatase PAP2 family protein</fullName>
    </submittedName>
</protein>
<feature type="transmembrane region" description="Helical" evidence="1">
    <location>
        <begin position="195"/>
        <end position="214"/>
    </location>
</feature>
<dbReference type="InterPro" id="IPR036938">
    <property type="entry name" value="PAP2/HPO_sf"/>
</dbReference>
<dbReference type="EMBL" id="CP136426">
    <property type="protein sequence ID" value="WOC51196.1"/>
    <property type="molecule type" value="Genomic_DNA"/>
</dbReference>
<dbReference type="Proteomes" id="UP001432059">
    <property type="component" value="Chromosome"/>
</dbReference>
<dbReference type="AlphaFoldDB" id="A0AAU0EZC2"/>
<dbReference type="PANTHER" id="PTHR14969:SF13">
    <property type="entry name" value="AT30094P"/>
    <property type="match status" value="1"/>
</dbReference>
<dbReference type="KEGG" id="bpor:BPO_0549"/>
<keyword evidence="1" id="KW-0812">Transmembrane</keyword>
<dbReference type="PANTHER" id="PTHR14969">
    <property type="entry name" value="SPHINGOSINE-1-PHOSPHATE PHOSPHOHYDROLASE"/>
    <property type="match status" value="1"/>
</dbReference>
<evidence type="ECO:0000313" key="4">
    <source>
        <dbReference type="Proteomes" id="UP001432059"/>
    </source>
</evidence>
<dbReference type="RefSeq" id="WP_327984853.1">
    <property type="nucleotide sequence ID" value="NZ_CP136426.1"/>
</dbReference>
<keyword evidence="1" id="KW-0472">Membrane</keyword>
<sequence>MNTNVVKNFSKVKPIAFLIPIGILLLLWIYLYLNDGLSQEGYIRVQKDWFLKLNGWLSQFPDFQNNATQMGDALVFLSILSVFVILTPRVWEALISGSLVSLVLSAVLKKIFSVPRPAAALGEEHCVIIGKILKGHNSLPSGHSITAFTIIMVLLYAFMPSQRWLRWLWCVGMLVLGVVFVSSRVGVGAHYPLDTLVGACVGFISALSGIYICMKSRFLRWIEQKRFYPLFIIAFSGGLLALINKMTQEHLLIYYIAGVGLLVALYKMILNYVKK</sequence>
<feature type="transmembrane region" description="Helical" evidence="1">
    <location>
        <begin position="226"/>
        <end position="246"/>
    </location>
</feature>
<reference evidence="3" key="1">
    <citation type="submission" date="2023-10" db="EMBL/GenBank/DDBJ databases">
        <title>Characterization and whole genome sequencing of a novel strain of Bergeyella porcorum QD2021 isolated from pig.</title>
        <authorList>
            <person name="Liu G."/>
            <person name="Chen C."/>
            <person name="Han X."/>
        </authorList>
    </citation>
    <scope>NUCLEOTIDE SEQUENCE</scope>
    <source>
        <strain evidence="3">QD2021</strain>
    </source>
</reference>
<dbReference type="SUPFAM" id="SSF48317">
    <property type="entry name" value="Acid phosphatase/Vanadium-dependent haloperoxidase"/>
    <property type="match status" value="1"/>
</dbReference>
<dbReference type="CDD" id="cd01610">
    <property type="entry name" value="PAP2_like"/>
    <property type="match status" value="1"/>
</dbReference>
<dbReference type="Gene3D" id="1.20.144.10">
    <property type="entry name" value="Phosphatidic acid phosphatase type 2/haloperoxidase"/>
    <property type="match status" value="1"/>
</dbReference>
<dbReference type="InterPro" id="IPR000326">
    <property type="entry name" value="PAP2/HPO"/>
</dbReference>
<feature type="transmembrane region" description="Helical" evidence="1">
    <location>
        <begin position="12"/>
        <end position="33"/>
    </location>
</feature>
<feature type="transmembrane region" description="Helical" evidence="1">
    <location>
        <begin position="67"/>
        <end position="86"/>
    </location>
</feature>
<evidence type="ECO:0000259" key="2">
    <source>
        <dbReference type="SMART" id="SM00014"/>
    </source>
</evidence>
<feature type="transmembrane region" description="Helical" evidence="1">
    <location>
        <begin position="165"/>
        <end position="183"/>
    </location>
</feature>
<feature type="domain" description="Phosphatidic acid phosphatase type 2/haloperoxidase" evidence="2">
    <location>
        <begin position="93"/>
        <end position="210"/>
    </location>
</feature>